<feature type="region of interest" description="Disordered" evidence="1">
    <location>
        <begin position="28"/>
        <end position="48"/>
    </location>
</feature>
<protein>
    <submittedName>
        <fullName evidence="2">Uncharacterized protein</fullName>
    </submittedName>
</protein>
<proteinExistence type="predicted"/>
<evidence type="ECO:0000313" key="3">
    <source>
        <dbReference type="Proteomes" id="UP000192934"/>
    </source>
</evidence>
<accession>A0A1X7GFT7</accession>
<dbReference type="AlphaFoldDB" id="A0A1X7GFT7"/>
<reference evidence="3" key="1">
    <citation type="submission" date="2017-04" db="EMBL/GenBank/DDBJ databases">
        <authorList>
            <person name="Varghese N."/>
            <person name="Submissions S."/>
        </authorList>
    </citation>
    <scope>NUCLEOTIDE SEQUENCE [LARGE SCALE GENOMIC DNA]</scope>
    <source>
        <strain evidence="3">Dd16</strain>
    </source>
</reference>
<name>A0A1X7GFT7_9SPHN</name>
<evidence type="ECO:0000256" key="1">
    <source>
        <dbReference type="SAM" id="MobiDB-lite"/>
    </source>
</evidence>
<dbReference type="EMBL" id="LT840185">
    <property type="protein sequence ID" value="SMF69157.1"/>
    <property type="molecule type" value="Genomic_DNA"/>
</dbReference>
<gene>
    <name evidence="2" type="ORF">SAMN06295910_1693</name>
</gene>
<keyword evidence="3" id="KW-1185">Reference proteome</keyword>
<dbReference type="Proteomes" id="UP000192934">
    <property type="component" value="Chromosome I"/>
</dbReference>
<organism evidence="2 3">
    <name type="scientific">Allosphingosinicella indica</name>
    <dbReference type="NCBI Taxonomy" id="941907"/>
    <lineage>
        <taxon>Bacteria</taxon>
        <taxon>Pseudomonadati</taxon>
        <taxon>Pseudomonadota</taxon>
        <taxon>Alphaproteobacteria</taxon>
        <taxon>Sphingomonadales</taxon>
        <taxon>Sphingomonadaceae</taxon>
        <taxon>Allosphingosinicella</taxon>
    </lineage>
</organism>
<evidence type="ECO:0000313" key="2">
    <source>
        <dbReference type="EMBL" id="SMF69157.1"/>
    </source>
</evidence>
<sequence>MTPVLPPKQTDKQGRARGLYDEQQQRFAQEKQLGRHIPRPALFGTPDA</sequence>
<dbReference type="STRING" id="941907.SAMN06295910_1693"/>